<organism evidence="9">
    <name type="scientific">Staphylothermus marinus</name>
    <dbReference type="NCBI Taxonomy" id="2280"/>
    <lineage>
        <taxon>Archaea</taxon>
        <taxon>Thermoproteota</taxon>
        <taxon>Thermoprotei</taxon>
        <taxon>Desulfurococcales</taxon>
        <taxon>Desulfurococcaceae</taxon>
        <taxon>Staphylothermus</taxon>
    </lineage>
</organism>
<evidence type="ECO:0000256" key="5">
    <source>
        <dbReference type="ARBA" id="ARBA00022840"/>
    </source>
</evidence>
<evidence type="ECO:0000259" key="7">
    <source>
        <dbReference type="PROSITE" id="PS50893"/>
    </source>
</evidence>
<protein>
    <submittedName>
        <fullName evidence="9">ABC transporter ATP-binding protein</fullName>
    </submittedName>
</protein>
<dbReference type="Gene3D" id="3.40.50.300">
    <property type="entry name" value="P-loop containing nucleotide triphosphate hydrolases"/>
    <property type="match status" value="2"/>
</dbReference>
<dbReference type="PANTHER" id="PTHR43553:SF24">
    <property type="entry name" value="ENERGY-COUPLING FACTOR TRANSPORTER ATP-BINDING PROTEIN ECFA1"/>
    <property type="match status" value="1"/>
</dbReference>
<sequence>MIRALILRAGYGRGRCVLWNTDLKVDTGEAVLITGGVGSGKTTLLLAITGVLNNLLEGFVDGSVEINGFNPIEPSGFSKIPLEVGFVLQDPDKQIVMPTPIDELYFTLENMGYSYSDAFKLAMDGLKKTGLVSKAYQHVETLSQGEKRKLTFIASVIHNPRVLMLDEPTASMDPYGIATTREFIRESRREGLSIIIVEHKKDYFIDLVDRVFVMSEGRLYETEINGDFGKNALYEKFQRILDSKPRDEHKFGDVVLKMENVSIGYNETLVSGIDMVVREGMTIGVVGRNGCGKTTLLKTIAGFIKPIDGVINRFAKTFYVPQQPDYIFLSNSVSGELDLLRRKTGFKLEDSIIRIESLKKDFAKSPYKLSHGQRRLLSLVIALAYKPKIILLDEPTTGLDDESVNQLIESIVTLKNKGFSFIIATHDPRISPVIDEYIFIDDGKVRSVSHTDVFRWFIDVSMG</sequence>
<evidence type="ECO:0000256" key="6">
    <source>
        <dbReference type="ARBA" id="ARBA00025157"/>
    </source>
</evidence>
<evidence type="ECO:0000313" key="9">
    <source>
        <dbReference type="EMBL" id="HGQ74411.1"/>
    </source>
</evidence>
<evidence type="ECO:0000256" key="4">
    <source>
        <dbReference type="ARBA" id="ARBA00022741"/>
    </source>
</evidence>
<dbReference type="PANTHER" id="PTHR43553">
    <property type="entry name" value="HEAVY METAL TRANSPORTER"/>
    <property type="match status" value="1"/>
</dbReference>
<comment type="function">
    <text evidence="6">Probably part of an ABC transporter complex. Responsible for energy coupling to the transport system.</text>
</comment>
<keyword evidence="5 9" id="KW-0067">ATP-binding</keyword>
<evidence type="ECO:0000256" key="1">
    <source>
        <dbReference type="ARBA" id="ARBA00004202"/>
    </source>
</evidence>
<evidence type="ECO:0000313" key="8">
    <source>
        <dbReference type="EMBL" id="HGQ59377.1"/>
    </source>
</evidence>
<accession>A0A7C4NNP6</accession>
<dbReference type="InterPro" id="IPR050095">
    <property type="entry name" value="ECF_ABC_transporter_ATP-bd"/>
</dbReference>
<dbReference type="EMBL" id="DTBE01000043">
    <property type="protein sequence ID" value="HGQ59377.1"/>
    <property type="molecule type" value="Genomic_DNA"/>
</dbReference>
<evidence type="ECO:0000256" key="3">
    <source>
        <dbReference type="ARBA" id="ARBA00022448"/>
    </source>
</evidence>
<dbReference type="SMART" id="SM00382">
    <property type="entry name" value="AAA"/>
    <property type="match status" value="2"/>
</dbReference>
<dbReference type="InterPro" id="IPR027417">
    <property type="entry name" value="P-loop_NTPase"/>
</dbReference>
<dbReference type="GO" id="GO:0042626">
    <property type="term" value="F:ATPase-coupled transmembrane transporter activity"/>
    <property type="evidence" value="ECO:0007669"/>
    <property type="project" value="TreeGrafter"/>
</dbReference>
<dbReference type="InterPro" id="IPR003439">
    <property type="entry name" value="ABC_transporter-like_ATP-bd"/>
</dbReference>
<name>A0A7C4NNP6_STAMA</name>
<dbReference type="InterPro" id="IPR015856">
    <property type="entry name" value="ABC_transpr_CbiO/EcfA_su"/>
</dbReference>
<dbReference type="AlphaFoldDB" id="A0A7C4NNP6"/>
<dbReference type="CDD" id="cd03225">
    <property type="entry name" value="ABC_cobalt_CbiO_domain1"/>
    <property type="match status" value="2"/>
</dbReference>
<dbReference type="GO" id="GO:0043190">
    <property type="term" value="C:ATP-binding cassette (ABC) transporter complex"/>
    <property type="evidence" value="ECO:0007669"/>
    <property type="project" value="TreeGrafter"/>
</dbReference>
<dbReference type="Pfam" id="PF00005">
    <property type="entry name" value="ABC_tran"/>
    <property type="match status" value="2"/>
</dbReference>
<dbReference type="InterPro" id="IPR003593">
    <property type="entry name" value="AAA+_ATPase"/>
</dbReference>
<comment type="caution">
    <text evidence="9">The sequence shown here is derived from an EMBL/GenBank/DDBJ whole genome shotgun (WGS) entry which is preliminary data.</text>
</comment>
<evidence type="ECO:0000256" key="2">
    <source>
        <dbReference type="ARBA" id="ARBA00005417"/>
    </source>
</evidence>
<comment type="subcellular location">
    <subcellularLocation>
        <location evidence="1">Cell membrane</location>
        <topology evidence="1">Peripheral membrane protein</topology>
    </subcellularLocation>
</comment>
<gene>
    <name evidence="8" type="ORF">ENU09_01445</name>
    <name evidence="9" type="ORF">ENU20_04985</name>
</gene>
<reference evidence="9" key="1">
    <citation type="journal article" date="2020" name="mSystems">
        <title>Genome- and Community-Level Interaction Insights into Carbon Utilization and Element Cycling Functions of Hydrothermarchaeota in Hydrothermal Sediment.</title>
        <authorList>
            <person name="Zhou Z."/>
            <person name="Liu Y."/>
            <person name="Xu W."/>
            <person name="Pan J."/>
            <person name="Luo Z.H."/>
            <person name="Li M."/>
        </authorList>
    </citation>
    <scope>NUCLEOTIDE SEQUENCE [LARGE SCALE GENOMIC DNA]</scope>
    <source>
        <strain evidence="8">SpSt-638</strain>
        <strain evidence="9">SpSt-648</strain>
    </source>
</reference>
<dbReference type="InterPro" id="IPR017871">
    <property type="entry name" value="ABC_transporter-like_CS"/>
</dbReference>
<comment type="similarity">
    <text evidence="2">Belongs to the ABC transporter superfamily.</text>
</comment>
<keyword evidence="4" id="KW-0547">Nucleotide-binding</keyword>
<dbReference type="PROSITE" id="PS00211">
    <property type="entry name" value="ABC_TRANSPORTER_1"/>
    <property type="match status" value="2"/>
</dbReference>
<dbReference type="GO" id="GO:0005524">
    <property type="term" value="F:ATP binding"/>
    <property type="evidence" value="ECO:0007669"/>
    <property type="project" value="UniProtKB-KW"/>
</dbReference>
<keyword evidence="3" id="KW-0813">Transport</keyword>
<feature type="domain" description="ABC transporter" evidence="7">
    <location>
        <begin position="249"/>
        <end position="462"/>
    </location>
</feature>
<dbReference type="GO" id="GO:0016887">
    <property type="term" value="F:ATP hydrolysis activity"/>
    <property type="evidence" value="ECO:0007669"/>
    <property type="project" value="InterPro"/>
</dbReference>
<dbReference type="EMBL" id="DTBP01000044">
    <property type="protein sequence ID" value="HGQ74411.1"/>
    <property type="molecule type" value="Genomic_DNA"/>
</dbReference>
<feature type="domain" description="ABC transporter" evidence="7">
    <location>
        <begin position="2"/>
        <end position="241"/>
    </location>
</feature>
<dbReference type="SUPFAM" id="SSF52540">
    <property type="entry name" value="P-loop containing nucleoside triphosphate hydrolases"/>
    <property type="match status" value="2"/>
</dbReference>
<proteinExistence type="inferred from homology"/>
<dbReference type="PROSITE" id="PS50893">
    <property type="entry name" value="ABC_TRANSPORTER_2"/>
    <property type="match status" value="2"/>
</dbReference>